<feature type="transmembrane region" description="Helical" evidence="1">
    <location>
        <begin position="36"/>
        <end position="58"/>
    </location>
</feature>
<evidence type="ECO:0000313" key="2">
    <source>
        <dbReference type="EMBL" id="RXJ04212.1"/>
    </source>
</evidence>
<keyword evidence="1" id="KW-0812">Transmembrane</keyword>
<proteinExistence type="predicted"/>
<feature type="transmembrane region" description="Helical" evidence="1">
    <location>
        <begin position="64"/>
        <end position="86"/>
    </location>
</feature>
<keyword evidence="3" id="KW-1185">Reference proteome</keyword>
<keyword evidence="1" id="KW-0472">Membrane</keyword>
<feature type="transmembrane region" description="Helical" evidence="1">
    <location>
        <begin position="6"/>
        <end position="24"/>
    </location>
</feature>
<evidence type="ECO:0000313" key="3">
    <source>
        <dbReference type="Proteomes" id="UP000290649"/>
    </source>
</evidence>
<name>A0A4Q0VXT2_9BACI</name>
<reference evidence="2 3" key="1">
    <citation type="journal article" date="2019" name="Int. J. Syst. Evol. Microbiol.">
        <title>Anaerobacillus alkaliphilus sp. nov., a novel alkaliphilic and moderately halophilic bacterium.</title>
        <authorList>
            <person name="Borsodi A.K."/>
            <person name="Aszalos J.M."/>
            <person name="Bihari P."/>
            <person name="Nagy I."/>
            <person name="Schumann P."/>
            <person name="Sproer C."/>
            <person name="Kovacs A.L."/>
            <person name="Boka K."/>
            <person name="Dobosy P."/>
            <person name="Ovari M."/>
            <person name="Szili-Kovacs T."/>
            <person name="Toth E."/>
        </authorList>
    </citation>
    <scope>NUCLEOTIDE SEQUENCE [LARGE SCALE GENOMIC DNA]</scope>
    <source>
        <strain evidence="2 3">B16-10</strain>
    </source>
</reference>
<dbReference type="EMBL" id="QOUX01000001">
    <property type="protein sequence ID" value="RXJ04212.1"/>
    <property type="molecule type" value="Genomic_DNA"/>
</dbReference>
<organism evidence="2 3">
    <name type="scientific">Anaerobacillus alkaliphilus</name>
    <dbReference type="NCBI Taxonomy" id="1548597"/>
    <lineage>
        <taxon>Bacteria</taxon>
        <taxon>Bacillati</taxon>
        <taxon>Bacillota</taxon>
        <taxon>Bacilli</taxon>
        <taxon>Bacillales</taxon>
        <taxon>Bacillaceae</taxon>
        <taxon>Anaerobacillus</taxon>
    </lineage>
</organism>
<keyword evidence="1" id="KW-1133">Transmembrane helix</keyword>
<dbReference type="AlphaFoldDB" id="A0A4Q0VXT2"/>
<evidence type="ECO:0000256" key="1">
    <source>
        <dbReference type="SAM" id="Phobius"/>
    </source>
</evidence>
<accession>A0A4Q0VXT2</accession>
<dbReference type="Proteomes" id="UP000290649">
    <property type="component" value="Unassembled WGS sequence"/>
</dbReference>
<sequence length="107" mass="12279">MQVDVLSIVFSVAILTIIFSPFLFRKEVHLEDGRDTKLWVHLFSSKWFGATFVFVLLFGNYSEFTFLFVMNKLASTLVVAFFISVIGNSKLLFNRKNSTTKTKNAQI</sequence>
<comment type="caution">
    <text evidence="2">The sequence shown here is derived from an EMBL/GenBank/DDBJ whole genome shotgun (WGS) entry which is preliminary data.</text>
</comment>
<protein>
    <submittedName>
        <fullName evidence="2">Uncharacterized protein</fullName>
    </submittedName>
</protein>
<dbReference type="RefSeq" id="WP_129076562.1">
    <property type="nucleotide sequence ID" value="NZ_QOUX01000001.1"/>
</dbReference>
<dbReference type="OrthoDB" id="9865180at2"/>
<gene>
    <name evidence="2" type="ORF">DS745_02160</name>
</gene>